<dbReference type="FunFam" id="3.30.1330.40:FF:000001">
    <property type="entry name" value="L-PSP family endoribonuclease"/>
    <property type="match status" value="1"/>
</dbReference>
<protein>
    <submittedName>
        <fullName evidence="2">Endoribonuclease L-PSP/chorismate mutase-like protein</fullName>
    </submittedName>
</protein>
<dbReference type="PANTHER" id="PTHR11803">
    <property type="entry name" value="2-IMINOBUTANOATE/2-IMINOPROPANOATE DEAMINASE RIDA"/>
    <property type="match status" value="1"/>
</dbReference>
<dbReference type="AlphaFoldDB" id="A0A5J5F5U9"/>
<dbReference type="InterPro" id="IPR019897">
    <property type="entry name" value="RidA_CS"/>
</dbReference>
<keyword evidence="3" id="KW-1185">Reference proteome</keyword>
<dbReference type="EMBL" id="VXIS01000031">
    <property type="protein sequence ID" value="KAA8911831.1"/>
    <property type="molecule type" value="Genomic_DNA"/>
</dbReference>
<dbReference type="OrthoDB" id="309640at2759"/>
<dbReference type="GO" id="GO:0005829">
    <property type="term" value="C:cytosol"/>
    <property type="evidence" value="ECO:0007669"/>
    <property type="project" value="TreeGrafter"/>
</dbReference>
<dbReference type="GO" id="GO:0005739">
    <property type="term" value="C:mitochondrion"/>
    <property type="evidence" value="ECO:0007669"/>
    <property type="project" value="TreeGrafter"/>
</dbReference>
<comment type="similarity">
    <text evidence="1">Belongs to the RutC family.</text>
</comment>
<dbReference type="InterPro" id="IPR006056">
    <property type="entry name" value="RidA"/>
</dbReference>
<dbReference type="GO" id="GO:0019239">
    <property type="term" value="F:deaminase activity"/>
    <property type="evidence" value="ECO:0007669"/>
    <property type="project" value="TreeGrafter"/>
</dbReference>
<reference evidence="2 3" key="1">
    <citation type="submission" date="2019-09" db="EMBL/GenBank/DDBJ databases">
        <title>Draft genome of the ectomycorrhizal ascomycete Sphaerosporella brunnea.</title>
        <authorList>
            <consortium name="DOE Joint Genome Institute"/>
            <person name="Benucci G.M."/>
            <person name="Marozzi G."/>
            <person name="Antonielli L."/>
            <person name="Sanchez S."/>
            <person name="Marco P."/>
            <person name="Wang X."/>
            <person name="Falini L.B."/>
            <person name="Barry K."/>
            <person name="Haridas S."/>
            <person name="Lipzen A."/>
            <person name="Labutti K."/>
            <person name="Grigoriev I.V."/>
            <person name="Murat C."/>
            <person name="Martin F."/>
            <person name="Albertini E."/>
            <person name="Donnini D."/>
            <person name="Bonito G."/>
        </authorList>
    </citation>
    <scope>NUCLEOTIDE SEQUENCE [LARGE SCALE GENOMIC DNA]</scope>
    <source>
        <strain evidence="2 3">Sb_GMNB300</strain>
    </source>
</reference>
<dbReference type="SUPFAM" id="SSF55298">
    <property type="entry name" value="YjgF-like"/>
    <property type="match status" value="1"/>
</dbReference>
<dbReference type="PANTHER" id="PTHR11803:SF58">
    <property type="entry name" value="PROTEIN HMF1-RELATED"/>
    <property type="match status" value="1"/>
</dbReference>
<evidence type="ECO:0000313" key="2">
    <source>
        <dbReference type="EMBL" id="KAA8911831.1"/>
    </source>
</evidence>
<evidence type="ECO:0000256" key="1">
    <source>
        <dbReference type="ARBA" id="ARBA00010552"/>
    </source>
</evidence>
<dbReference type="FunCoup" id="A0A5J5F5U9">
    <property type="interactions" value="556"/>
</dbReference>
<organism evidence="2 3">
    <name type="scientific">Sphaerosporella brunnea</name>
    <dbReference type="NCBI Taxonomy" id="1250544"/>
    <lineage>
        <taxon>Eukaryota</taxon>
        <taxon>Fungi</taxon>
        <taxon>Dikarya</taxon>
        <taxon>Ascomycota</taxon>
        <taxon>Pezizomycotina</taxon>
        <taxon>Pezizomycetes</taxon>
        <taxon>Pezizales</taxon>
        <taxon>Pyronemataceae</taxon>
        <taxon>Sphaerosporella</taxon>
    </lineage>
</organism>
<dbReference type="CDD" id="cd00448">
    <property type="entry name" value="YjgF_YER057c_UK114_family"/>
    <property type="match status" value="1"/>
</dbReference>
<accession>A0A5J5F5U9</accession>
<sequence length="182" mass="19494">MASSALPLVVARSRSSYILPRNIISFTYNSPATNRKMSSILKPVRTHDACPPAGPYSQAIKANGLVFVSGQIPADKEGNIITGSIEEQTEAVFANLAAVLKASNSSFNKVVKVNAFLSDMANFARMNSVYEKYFSGHKPARSCVAVRELPKGVDVEIECIALEDPTPGKKSAVSAEAEGEEE</sequence>
<dbReference type="InParanoid" id="A0A5J5F5U9"/>
<name>A0A5J5F5U9_9PEZI</name>
<proteinExistence type="inferred from homology"/>
<dbReference type="Gene3D" id="3.30.1330.40">
    <property type="entry name" value="RutC-like"/>
    <property type="match status" value="1"/>
</dbReference>
<gene>
    <name evidence="2" type="ORF">FN846DRAFT_934179</name>
</gene>
<dbReference type="InterPro" id="IPR006175">
    <property type="entry name" value="YjgF/YER057c/UK114"/>
</dbReference>
<dbReference type="PROSITE" id="PS01094">
    <property type="entry name" value="UPF0076"/>
    <property type="match status" value="1"/>
</dbReference>
<comment type="caution">
    <text evidence="2">The sequence shown here is derived from an EMBL/GenBank/DDBJ whole genome shotgun (WGS) entry which is preliminary data.</text>
</comment>
<dbReference type="InterPro" id="IPR035959">
    <property type="entry name" value="RutC-like_sf"/>
</dbReference>
<evidence type="ECO:0000313" key="3">
    <source>
        <dbReference type="Proteomes" id="UP000326924"/>
    </source>
</evidence>
<dbReference type="NCBIfam" id="TIGR00004">
    <property type="entry name" value="Rid family detoxifying hydrolase"/>
    <property type="match status" value="1"/>
</dbReference>
<dbReference type="Proteomes" id="UP000326924">
    <property type="component" value="Unassembled WGS sequence"/>
</dbReference>
<dbReference type="Pfam" id="PF01042">
    <property type="entry name" value="Ribonuc_L-PSP"/>
    <property type="match status" value="1"/>
</dbReference>